<proteinExistence type="predicted"/>
<evidence type="ECO:0000313" key="2">
    <source>
        <dbReference type="EMBL" id="TCD62842.1"/>
    </source>
</evidence>
<evidence type="ECO:0000256" key="1">
    <source>
        <dbReference type="SAM" id="MobiDB-lite"/>
    </source>
</evidence>
<name>A0A4R0R640_9APHY</name>
<feature type="region of interest" description="Disordered" evidence="1">
    <location>
        <begin position="283"/>
        <end position="302"/>
    </location>
</feature>
<dbReference type="Proteomes" id="UP000292702">
    <property type="component" value="Unassembled WGS sequence"/>
</dbReference>
<protein>
    <submittedName>
        <fullName evidence="2">Uncharacterized protein</fullName>
    </submittedName>
</protein>
<gene>
    <name evidence="2" type="ORF">EIP91_006355</name>
</gene>
<feature type="region of interest" description="Disordered" evidence="1">
    <location>
        <begin position="494"/>
        <end position="548"/>
    </location>
</feature>
<feature type="region of interest" description="Disordered" evidence="1">
    <location>
        <begin position="241"/>
        <end position="262"/>
    </location>
</feature>
<feature type="compositionally biased region" description="Basic residues" evidence="1">
    <location>
        <begin position="498"/>
        <end position="507"/>
    </location>
</feature>
<reference evidence="2 3" key="1">
    <citation type="submission" date="2018-11" db="EMBL/GenBank/DDBJ databases">
        <title>Genome assembly of Steccherinum ochraceum LE-BIN_3174, the white-rot fungus of the Steccherinaceae family (The Residual Polyporoid clade, Polyporales, Basidiomycota).</title>
        <authorList>
            <person name="Fedorova T.V."/>
            <person name="Glazunova O.A."/>
            <person name="Landesman E.O."/>
            <person name="Moiseenko K.V."/>
            <person name="Psurtseva N.V."/>
            <person name="Savinova O.S."/>
            <person name="Shakhova N.V."/>
            <person name="Tyazhelova T.V."/>
            <person name="Vasina D.V."/>
        </authorList>
    </citation>
    <scope>NUCLEOTIDE SEQUENCE [LARGE SCALE GENOMIC DNA]</scope>
    <source>
        <strain evidence="2 3">LE-BIN_3174</strain>
    </source>
</reference>
<feature type="compositionally biased region" description="Basic and acidic residues" evidence="1">
    <location>
        <begin position="603"/>
        <end position="618"/>
    </location>
</feature>
<evidence type="ECO:0000313" key="3">
    <source>
        <dbReference type="Proteomes" id="UP000292702"/>
    </source>
</evidence>
<feature type="compositionally biased region" description="Polar residues" evidence="1">
    <location>
        <begin position="174"/>
        <end position="190"/>
    </location>
</feature>
<dbReference type="AlphaFoldDB" id="A0A4R0R640"/>
<feature type="region of interest" description="Disordered" evidence="1">
    <location>
        <begin position="573"/>
        <end position="618"/>
    </location>
</feature>
<sequence>MSQNVRRLREYSLDLYPRLPAVPSLSPSTTTIVPAPRDDALFLHRRRTWSSRQRRAAKTTTAHEDDLLYSSVHDRRPQRRRRRASTIDERRPIGPALPRLILFCPLSNTNSGALDLGVLANATTQRAQIRCPGSLSSSITTLRALCAFHTCCNDRASTTRLRWPLAGHLGLEGSSSPPARFQPQSVHSNPNTPPFDIQDVLSIPEDLGRVDWTRRFLQTSLERRSRCITILPTLPRPTSRCLTQIDDDRSPNAHIPASGRISGYRPRLPPYHDLLNPAILRLDSQDGSSAPEGLQRKDSKTAMSMDDSVAAEPLHRVSAISSSLCFLISSVQAQSVAIDLMRLAKGIHKNSSFDVLDPSPILRHRTSRHAAYAYAKSFVPKRQSAVWPAWRVSVASGNRAGYSQSGLVMRLRYGFVFLCFARQAALSPSPFRPTAPTAVLSSSRPFPTSMDLAHPVSQSQPPPFSRNPVLVRPLPQVPGFAFRTDSAISQRIDTFHPLRLHPRRRPPNAKSPRSAVLPLYQLLPPPNLPTGRNENFQTSSPTHAVRTTHSHVLSHLIHQAATSHADAFASYSRRKSGENGMGGFWPNQNLVGSSRSGAQTTRNEQESPRLKSVSSERA</sequence>
<organism evidence="2 3">
    <name type="scientific">Steccherinum ochraceum</name>
    <dbReference type="NCBI Taxonomy" id="92696"/>
    <lineage>
        <taxon>Eukaryota</taxon>
        <taxon>Fungi</taxon>
        <taxon>Dikarya</taxon>
        <taxon>Basidiomycota</taxon>
        <taxon>Agaricomycotina</taxon>
        <taxon>Agaricomycetes</taxon>
        <taxon>Polyporales</taxon>
        <taxon>Steccherinaceae</taxon>
        <taxon>Steccherinum</taxon>
    </lineage>
</organism>
<feature type="region of interest" description="Disordered" evidence="1">
    <location>
        <begin position="174"/>
        <end position="194"/>
    </location>
</feature>
<feature type="compositionally biased region" description="Polar residues" evidence="1">
    <location>
        <begin position="586"/>
        <end position="602"/>
    </location>
</feature>
<keyword evidence="3" id="KW-1185">Reference proteome</keyword>
<feature type="compositionally biased region" description="Polar residues" evidence="1">
    <location>
        <begin position="530"/>
        <end position="548"/>
    </location>
</feature>
<dbReference type="EMBL" id="RWJN01000341">
    <property type="protein sequence ID" value="TCD62842.1"/>
    <property type="molecule type" value="Genomic_DNA"/>
</dbReference>
<accession>A0A4R0R640</accession>
<comment type="caution">
    <text evidence="2">The sequence shown here is derived from an EMBL/GenBank/DDBJ whole genome shotgun (WGS) entry which is preliminary data.</text>
</comment>